<dbReference type="GO" id="GO:0005829">
    <property type="term" value="C:cytosol"/>
    <property type="evidence" value="ECO:0007669"/>
    <property type="project" value="TreeGrafter"/>
</dbReference>
<evidence type="ECO:0000256" key="11">
    <source>
        <dbReference type="ARBA" id="ARBA00022833"/>
    </source>
</evidence>
<dbReference type="SUPFAM" id="SSF52540">
    <property type="entry name" value="P-loop containing nucleoside triphosphate hydrolases"/>
    <property type="match status" value="1"/>
</dbReference>
<dbReference type="FunFam" id="3.30.200.20:FF:000024">
    <property type="entry name" value="B-Raf proto-oncogene serine/threonine-protein kinase"/>
    <property type="match status" value="1"/>
</dbReference>
<keyword evidence="8" id="KW-0479">Metal-binding</keyword>
<dbReference type="InterPro" id="IPR001806">
    <property type="entry name" value="Small_GTPase"/>
</dbReference>
<evidence type="ECO:0000256" key="10">
    <source>
        <dbReference type="ARBA" id="ARBA00022777"/>
    </source>
</evidence>
<evidence type="ECO:0000256" key="15">
    <source>
        <dbReference type="PROSITE-ProRule" id="PRU10141"/>
    </source>
</evidence>
<dbReference type="Pfam" id="PF07714">
    <property type="entry name" value="PK_Tyr_Ser-Thr"/>
    <property type="match status" value="1"/>
</dbReference>
<feature type="compositionally biased region" description="Basic and acidic residues" evidence="16">
    <location>
        <begin position="654"/>
        <end position="670"/>
    </location>
</feature>
<evidence type="ECO:0000256" key="4">
    <source>
        <dbReference type="ARBA" id="ARBA00012513"/>
    </source>
</evidence>
<dbReference type="PROSITE" id="PS00107">
    <property type="entry name" value="PROTEIN_KINASE_ATP"/>
    <property type="match status" value="1"/>
</dbReference>
<keyword evidence="5" id="KW-0723">Serine/threonine-protein kinase</keyword>
<evidence type="ECO:0000256" key="8">
    <source>
        <dbReference type="ARBA" id="ARBA00022723"/>
    </source>
</evidence>
<evidence type="ECO:0000256" key="5">
    <source>
        <dbReference type="ARBA" id="ARBA00022527"/>
    </source>
</evidence>
<feature type="region of interest" description="Disordered" evidence="16">
    <location>
        <begin position="1255"/>
        <end position="1281"/>
    </location>
</feature>
<dbReference type="InterPro" id="IPR001245">
    <property type="entry name" value="Ser-Thr/Tyr_kinase_cat_dom"/>
</dbReference>
<evidence type="ECO:0000256" key="13">
    <source>
        <dbReference type="ARBA" id="ARBA00045281"/>
    </source>
</evidence>
<dbReference type="CDD" id="cd20870">
    <property type="entry name" value="C1_A_C-Raf"/>
    <property type="match status" value="1"/>
</dbReference>
<feature type="region of interest" description="Disordered" evidence="16">
    <location>
        <begin position="277"/>
        <end position="515"/>
    </location>
</feature>
<dbReference type="PANTHER" id="PTHR14932">
    <property type="entry name" value="RAS GTPASE-RELATED"/>
    <property type="match status" value="1"/>
</dbReference>
<dbReference type="GO" id="GO:0005524">
    <property type="term" value="F:ATP binding"/>
    <property type="evidence" value="ECO:0007669"/>
    <property type="project" value="UniProtKB-UniRule"/>
</dbReference>
<feature type="region of interest" description="Disordered" evidence="16">
    <location>
        <begin position="546"/>
        <end position="718"/>
    </location>
</feature>
<keyword evidence="12 15" id="KW-0067">ATP-binding</keyword>
<dbReference type="PROSITE" id="PS50898">
    <property type="entry name" value="RBD"/>
    <property type="match status" value="1"/>
</dbReference>
<dbReference type="SUPFAM" id="SSF57889">
    <property type="entry name" value="Cysteine-rich domain"/>
    <property type="match status" value="1"/>
</dbReference>
<dbReference type="SMART" id="SM00220">
    <property type="entry name" value="S_TKc"/>
    <property type="match status" value="1"/>
</dbReference>
<feature type="compositionally biased region" description="Basic and acidic residues" evidence="16">
    <location>
        <begin position="502"/>
        <end position="513"/>
    </location>
</feature>
<keyword evidence="6" id="KW-0597">Phosphoprotein</keyword>
<dbReference type="PROSITE" id="PS50011">
    <property type="entry name" value="PROTEIN_KINASE_DOM"/>
    <property type="match status" value="1"/>
</dbReference>
<dbReference type="InterPro" id="IPR011009">
    <property type="entry name" value="Kinase-like_dom_sf"/>
</dbReference>
<evidence type="ECO:0000313" key="21">
    <source>
        <dbReference type="EMBL" id="KAF0033561.1"/>
    </source>
</evidence>
<comment type="similarity">
    <text evidence="2">Belongs to the protein kinase superfamily. TKL Ser/Thr protein kinase family. ROCO subfamily.</text>
</comment>
<dbReference type="SUPFAM" id="SSF54236">
    <property type="entry name" value="Ubiquitin-like"/>
    <property type="match status" value="1"/>
</dbReference>
<dbReference type="Pfam" id="PF00130">
    <property type="entry name" value="C1_1"/>
    <property type="match status" value="1"/>
</dbReference>
<comment type="similarity">
    <text evidence="3">Belongs to the protein kinase superfamily. TKL Ser/Thr protein kinase family. RAF subfamily.</text>
</comment>
<feature type="domain" description="Protein kinase" evidence="17">
    <location>
        <begin position="1366"/>
        <end position="1630"/>
    </location>
</feature>
<dbReference type="SMART" id="SM00175">
    <property type="entry name" value="RAB"/>
    <property type="match status" value="1"/>
</dbReference>
<comment type="subcellular location">
    <subcellularLocation>
        <location evidence="1">Nucleus</location>
        <location evidence="1">Nucleolus</location>
    </subcellularLocation>
</comment>
<evidence type="ECO:0000259" key="17">
    <source>
        <dbReference type="PROSITE" id="PS50011"/>
    </source>
</evidence>
<dbReference type="InterPro" id="IPR027417">
    <property type="entry name" value="P-loop_NTPase"/>
</dbReference>
<comment type="caution">
    <text evidence="21">The sequence shown here is derived from an EMBL/GenBank/DDBJ whole genome shotgun (WGS) entry which is preliminary data.</text>
</comment>
<feature type="domain" description="RBD" evidence="20">
    <location>
        <begin position="1079"/>
        <end position="1151"/>
    </location>
</feature>
<evidence type="ECO:0000259" key="20">
    <source>
        <dbReference type="PROSITE" id="PS50898"/>
    </source>
</evidence>
<keyword evidence="10" id="KW-0418">Kinase</keyword>
<dbReference type="PANTHER" id="PTHR14932:SF1">
    <property type="entry name" value="RAB-LIKE PROTEIN 6"/>
    <property type="match status" value="1"/>
</dbReference>
<dbReference type="Pfam" id="PF00071">
    <property type="entry name" value="Ras"/>
    <property type="match status" value="1"/>
</dbReference>
<keyword evidence="11" id="KW-0862">Zinc</keyword>
<dbReference type="GO" id="GO:0006364">
    <property type="term" value="P:rRNA processing"/>
    <property type="evidence" value="ECO:0007669"/>
    <property type="project" value="InterPro"/>
</dbReference>
<dbReference type="FunFam" id="3.30.60.20:FF:000004">
    <property type="entry name" value="B-Raf proto-oncogene serine/threonine-protein kinase"/>
    <property type="match status" value="1"/>
</dbReference>
<dbReference type="GO" id="GO:0019843">
    <property type="term" value="F:rRNA binding"/>
    <property type="evidence" value="ECO:0007669"/>
    <property type="project" value="InterPro"/>
</dbReference>
<evidence type="ECO:0000256" key="12">
    <source>
        <dbReference type="ARBA" id="ARBA00022840"/>
    </source>
</evidence>
<evidence type="ECO:0000259" key="18">
    <source>
        <dbReference type="PROSITE" id="PS50081"/>
    </source>
</evidence>
<dbReference type="GO" id="GO:0034457">
    <property type="term" value="C:Mpp10 complex"/>
    <property type="evidence" value="ECO:0007669"/>
    <property type="project" value="UniProtKB-ARBA"/>
</dbReference>
<dbReference type="PROSITE" id="PS50833">
    <property type="entry name" value="BRIX"/>
    <property type="match status" value="1"/>
</dbReference>
<dbReference type="EMBL" id="VEVO01000012">
    <property type="protein sequence ID" value="KAF0033561.1"/>
    <property type="molecule type" value="Genomic_DNA"/>
</dbReference>
<evidence type="ECO:0000256" key="9">
    <source>
        <dbReference type="ARBA" id="ARBA00022741"/>
    </source>
</evidence>
<dbReference type="PROSITE" id="PS00108">
    <property type="entry name" value="PROTEIN_KINASE_ST"/>
    <property type="match status" value="1"/>
</dbReference>
<dbReference type="InterPro" id="IPR046349">
    <property type="entry name" value="C1-like_sf"/>
</dbReference>
<dbReference type="InterPro" id="IPR040385">
    <property type="entry name" value="RABL6"/>
</dbReference>
<sequence>MFSALKKLVGSEPGQLRDKNIPSGMQSMNQSLQRRFAKGVQYNMKIVIRGDRNTGKSTLWHRLQGKKFVEDYIPTQEIQATSIHWNYKTTDDVVKVEVWDVVDKGKGKRRGDNLKLENEPQESDEVALDAEFLDVYKNCNGVILMFDITKQWTFNYILRELPKVPTHVPVCVLGNHRDMGEHRVILPDDIRDLIAGLNRPMGSSYIHYAESSMKNGFGLKYLHRFFNIPFLQLQRETLLRQLETNQLDMDATLEELCVQQETEDQNYEIFLENLETRSKNYGSPGPANGSSSGSQSPIVPPSGASTGSSSPSTPQPPIPSQLLPQSPSVSMSSPPPPVAAVSLAASPTDELKPSAQSPEHHQSSAASGALPPQKRGFISRWFGSSPATDAPVPASEDPAAPVCPIKVHSVDDFVPDEGLDKSFLEDSLPSKTKVPQPAPAPAVDSDSDGEDRGNPMVSGFQDELDPDDTEPSLPQPKTLPPSKDITLTSDEEQGVPAAHTITQDHDLDSEPELKAPVIHIIKPKVTSKAPEPRGQTTAPIHLTLLPAAEQLARHPRKKRGNTTKAEDSDTDPEAPVAQQMLSFVMDDPDFGSEASDTPDTAKDTFPVRDELLSDLSDDDMQLAKVPEPLKPTVISFKQKDETDLFGLGIQEEAPAAKDSSEEQEEKESKHSKEKKKKKKKGKEEDDKSKKKHKHKKKEKEDAAAGDDKKKKKSRTKKTEVDELEDFLGGGAGLIKRDDAEMGEGRSLVLVFLNLSNEKESRLLPVDDQRKKDIMLRREVRLRREYLYRKAQEDRLRTIEEKKQKLKGALDENCLLPTEVRNEALQLQKLLEYDDEGAEGVSSHMDDEYKWAGVEDPKIMVTTSRDPSSRLKMFTKEVKLMFPGGQRMNRGNHEIPSLVRACKANNVTDLVIVHETRGQPDGLVVCHLPFGPTAYFTLYNVVMRHDVPDIGTMSEAYPHLILHNFTSQLGKRVSNILKYLFPVPKEDSRRVITFANQEDFISFRHHTYKKTDHKNIKLTEVGPRFEMKLYMIKLGTLDNESTADVEWRHHAFTHTAKKRSQRIMATFVVFKYYLDFHYAFQSHTCTNMFSCSKVNVRQGQTVYESLDKALKVRGLSQDCCAVFRLLEGRKRLTDWDTDITPLVGEELLVEVLDDIPLTMHNFVRKTFFKLAYCDFCHKFLFNGFRCQTCGYKFHQHCSSKVPTVCVDMDTVSKRCDPNPCTDEYPQILLPENSPSQSNLALTPEPPGTNLLSPTSAFRFPMPGGDGQSLQRHRSTSTPNVHMVSTVGPVGASIIEEALKFNNTMGPEPSPKPSTSPPSSLGSPGRRPPKSPSEHKERKPSSSEDKKKVHRGGYRDSSYYWEVHSREVTIQKRIGAGSFGTVFKGKWHGDVAIKILKVTEPTPEQLQAFKNEMQVLRKTRHVNILLFMGYMTKPNFAIITQWCEGSSLYRHLHVTETKFDTMRRIDVARQTAQGMDYLHAKNIIHRDLKSNNIFLHEGWTVKIGDFGLATVKSRWSGSQQVEQPSGSILWMAPEVIRMQDRNPYTFQSDVYGYGVVLFELMSGTLPYSNINNRDQIIYLVGRGYSSPDLSKLYSTSPKSMKRLIVDCLKFKRDERPLFPQILVAIEQVQDLLPKIERSRSEPSLHRAVHAEDLNPLLFHTTRLMPL</sequence>
<dbReference type="GO" id="GO:0003924">
    <property type="term" value="F:GTPase activity"/>
    <property type="evidence" value="ECO:0007669"/>
    <property type="project" value="InterPro"/>
</dbReference>
<protein>
    <recommendedName>
        <fullName evidence="4">non-specific serine/threonine protein kinase</fullName>
        <ecNumber evidence="4">2.7.11.1</ecNumber>
    </recommendedName>
</protein>
<comment type="function">
    <text evidence="13">Component of the 60-80S U3 small nucleolar ribonucleoprotein (U3 snoRNP). Required for the early cleavages during pre-18S ribosomal RNA processing. Part of the small subunit (SSU) processome, first precursor of the small eukaryotic ribosomal subunit. During the assembly of the SSU processome in the nucleolus, many ribosome biogenesis factors, an RNA chaperone and ribosomal proteins associate with the nascent pre-rRNA and work in concert to generate RNA folding, modifications, rearrangements and cleavage as well as targeted degradation of pre-ribosomal RNA by the RNA exosome.</text>
</comment>
<evidence type="ECO:0000256" key="14">
    <source>
        <dbReference type="ARBA" id="ARBA00046634"/>
    </source>
</evidence>
<dbReference type="Gene3D" id="3.10.20.90">
    <property type="entry name" value="Phosphatidylinositol 3-kinase Catalytic Subunit, Chain A, domain 1"/>
    <property type="match status" value="1"/>
</dbReference>
<dbReference type="Gene3D" id="3.30.60.20">
    <property type="match status" value="1"/>
</dbReference>
<accession>A0A6A4SRC4</accession>
<dbReference type="GO" id="GO:0046872">
    <property type="term" value="F:metal ion binding"/>
    <property type="evidence" value="ECO:0007669"/>
    <property type="project" value="UniProtKB-KW"/>
</dbReference>
<dbReference type="InterPro" id="IPR003116">
    <property type="entry name" value="RBD_dom"/>
</dbReference>
<gene>
    <name evidence="21" type="ORF">F2P81_013627</name>
</gene>
<dbReference type="InterPro" id="IPR000719">
    <property type="entry name" value="Prot_kinase_dom"/>
</dbReference>
<reference evidence="21 22" key="1">
    <citation type="submission" date="2019-06" db="EMBL/GenBank/DDBJ databases">
        <title>Draft genomes of female and male turbot (Scophthalmus maximus).</title>
        <authorList>
            <person name="Xu H."/>
            <person name="Xu X.-W."/>
            <person name="Shao C."/>
            <person name="Chen S."/>
        </authorList>
    </citation>
    <scope>NUCLEOTIDE SEQUENCE [LARGE SCALE GENOMIC DNA]</scope>
    <source>
        <strain evidence="21">Ysfricsl-2016a</strain>
        <tissue evidence="21">Blood</tissue>
    </source>
</reference>
<feature type="compositionally biased region" description="Low complexity" evidence="16">
    <location>
        <begin position="320"/>
        <end position="332"/>
    </location>
</feature>
<dbReference type="PROSITE" id="PS00479">
    <property type="entry name" value="ZF_DAG_PE_1"/>
    <property type="match status" value="1"/>
</dbReference>
<evidence type="ECO:0000256" key="16">
    <source>
        <dbReference type="SAM" id="MobiDB-lite"/>
    </source>
</evidence>
<dbReference type="PROSITE" id="PS51419">
    <property type="entry name" value="RAB"/>
    <property type="match status" value="1"/>
</dbReference>
<dbReference type="GO" id="GO:0004674">
    <property type="term" value="F:protein serine/threonine kinase activity"/>
    <property type="evidence" value="ECO:0007669"/>
    <property type="project" value="UniProtKB-KW"/>
</dbReference>
<evidence type="ECO:0000256" key="7">
    <source>
        <dbReference type="ARBA" id="ARBA00022679"/>
    </source>
</evidence>
<dbReference type="GO" id="GO:0042274">
    <property type="term" value="P:ribosomal small subunit biogenesis"/>
    <property type="evidence" value="ECO:0007669"/>
    <property type="project" value="UniProtKB-ARBA"/>
</dbReference>
<name>A0A6A4SRC4_SCOMX</name>
<dbReference type="FunFam" id="3.10.20.90:FF:000015">
    <property type="entry name" value="B-Raf proto-oncogene serine/threonine-protein kinase"/>
    <property type="match status" value="1"/>
</dbReference>
<dbReference type="FunFam" id="1.10.510.10:FF:000036">
    <property type="entry name" value="RAF proto-oncogene serine/threonine-protein kinase"/>
    <property type="match status" value="1"/>
</dbReference>
<evidence type="ECO:0000313" key="22">
    <source>
        <dbReference type="Proteomes" id="UP000438429"/>
    </source>
</evidence>
<dbReference type="SMART" id="SM00879">
    <property type="entry name" value="Brix"/>
    <property type="match status" value="1"/>
</dbReference>
<keyword evidence="9 15" id="KW-0547">Nucleotide-binding</keyword>
<feature type="compositionally biased region" description="Basic and acidic residues" evidence="16">
    <location>
        <begin position="698"/>
        <end position="708"/>
    </location>
</feature>
<dbReference type="Gene3D" id="1.10.510.10">
    <property type="entry name" value="Transferase(Phosphotransferase) domain 1"/>
    <property type="match status" value="1"/>
</dbReference>
<feature type="domain" description="Phorbol-ester/DAG-type" evidence="18">
    <location>
        <begin position="1158"/>
        <end position="1204"/>
    </location>
</feature>
<dbReference type="InterPro" id="IPR002219">
    <property type="entry name" value="PKC_DAG/PE"/>
</dbReference>
<dbReference type="Gene3D" id="3.40.50.10480">
    <property type="entry name" value="Probable brix-domain ribosomal biogenesis protein"/>
    <property type="match status" value="1"/>
</dbReference>
<dbReference type="Gene3D" id="3.30.200.20">
    <property type="entry name" value="Phosphorylase Kinase, domain 1"/>
    <property type="match status" value="1"/>
</dbReference>
<dbReference type="GO" id="GO:0005654">
    <property type="term" value="C:nucleoplasm"/>
    <property type="evidence" value="ECO:0007669"/>
    <property type="project" value="UniProtKB-ARBA"/>
</dbReference>
<evidence type="ECO:0000256" key="6">
    <source>
        <dbReference type="ARBA" id="ARBA00022553"/>
    </source>
</evidence>
<dbReference type="GO" id="GO:0032040">
    <property type="term" value="C:small-subunit processome"/>
    <property type="evidence" value="ECO:0007669"/>
    <property type="project" value="UniProtKB-ARBA"/>
</dbReference>
<feature type="binding site" evidence="15">
    <location>
        <position position="1392"/>
    </location>
    <ligand>
        <name>ATP</name>
        <dbReference type="ChEBI" id="CHEBI:30616"/>
    </ligand>
</feature>
<organism evidence="21 22">
    <name type="scientific">Scophthalmus maximus</name>
    <name type="common">Turbot</name>
    <name type="synonym">Psetta maxima</name>
    <dbReference type="NCBI Taxonomy" id="52904"/>
    <lineage>
        <taxon>Eukaryota</taxon>
        <taxon>Metazoa</taxon>
        <taxon>Chordata</taxon>
        <taxon>Craniata</taxon>
        <taxon>Vertebrata</taxon>
        <taxon>Euteleostomi</taxon>
        <taxon>Actinopterygii</taxon>
        <taxon>Neopterygii</taxon>
        <taxon>Teleostei</taxon>
        <taxon>Neoteleostei</taxon>
        <taxon>Acanthomorphata</taxon>
        <taxon>Carangaria</taxon>
        <taxon>Pleuronectiformes</taxon>
        <taxon>Pleuronectoidei</taxon>
        <taxon>Scophthalmidae</taxon>
        <taxon>Scophthalmus</taxon>
    </lineage>
</organism>
<feature type="compositionally biased region" description="Low complexity" evidence="16">
    <location>
        <begin position="282"/>
        <end position="312"/>
    </location>
</feature>
<feature type="compositionally biased region" description="Basic and acidic residues" evidence="16">
    <location>
        <begin position="1330"/>
        <end position="1345"/>
    </location>
</feature>
<feature type="domain" description="Brix" evidence="19">
    <location>
        <begin position="856"/>
        <end position="1037"/>
    </location>
</feature>
<evidence type="ECO:0000256" key="1">
    <source>
        <dbReference type="ARBA" id="ARBA00004604"/>
    </source>
</evidence>
<dbReference type="SMART" id="SM00109">
    <property type="entry name" value="C1"/>
    <property type="match status" value="1"/>
</dbReference>
<dbReference type="InterPro" id="IPR017441">
    <property type="entry name" value="Protein_kinase_ATP_BS"/>
</dbReference>
<dbReference type="InterPro" id="IPR007109">
    <property type="entry name" value="Brix"/>
</dbReference>
<dbReference type="GO" id="GO:0005525">
    <property type="term" value="F:GTP binding"/>
    <property type="evidence" value="ECO:0007669"/>
    <property type="project" value="InterPro"/>
</dbReference>
<dbReference type="SMART" id="SM00455">
    <property type="entry name" value="RBD"/>
    <property type="match status" value="1"/>
</dbReference>
<dbReference type="SUPFAM" id="SSF56112">
    <property type="entry name" value="Protein kinase-like (PK-like)"/>
    <property type="match status" value="1"/>
</dbReference>
<dbReference type="InterPro" id="IPR029071">
    <property type="entry name" value="Ubiquitin-like_domsf"/>
</dbReference>
<dbReference type="InterPro" id="IPR008271">
    <property type="entry name" value="Ser/Thr_kinase_AS"/>
</dbReference>
<evidence type="ECO:0000256" key="2">
    <source>
        <dbReference type="ARBA" id="ARBA00008171"/>
    </source>
</evidence>
<dbReference type="FunFam" id="3.40.50.10480:FF:000001">
    <property type="entry name" value="IMP4, U3 small nucleolar ribonucleoprotein"/>
    <property type="match status" value="1"/>
</dbReference>
<proteinExistence type="inferred from homology"/>
<dbReference type="Proteomes" id="UP000438429">
    <property type="component" value="Unassembled WGS sequence"/>
</dbReference>
<dbReference type="SUPFAM" id="SSF52954">
    <property type="entry name" value="Class II aaRS ABD-related"/>
    <property type="match status" value="1"/>
</dbReference>
<feature type="region of interest" description="Disordered" evidence="16">
    <location>
        <begin position="1300"/>
        <end position="1349"/>
    </location>
</feature>
<evidence type="ECO:0000259" key="19">
    <source>
        <dbReference type="PROSITE" id="PS50833"/>
    </source>
</evidence>
<feature type="compositionally biased region" description="Low complexity" evidence="16">
    <location>
        <begin position="339"/>
        <end position="348"/>
    </location>
</feature>
<keyword evidence="7" id="KW-0808">Transferase</keyword>
<dbReference type="PROSITE" id="PS50081">
    <property type="entry name" value="ZF_DAG_PE_2"/>
    <property type="match status" value="1"/>
</dbReference>
<dbReference type="EC" id="2.7.11.1" evidence="4"/>
<feature type="compositionally biased region" description="Basic residues" evidence="16">
    <location>
        <begin position="671"/>
        <end position="680"/>
    </location>
</feature>
<dbReference type="Pfam" id="PF02196">
    <property type="entry name" value="RBD"/>
    <property type="match status" value="1"/>
</dbReference>
<dbReference type="GO" id="GO:0007165">
    <property type="term" value="P:signal transduction"/>
    <property type="evidence" value="ECO:0007669"/>
    <property type="project" value="InterPro"/>
</dbReference>
<comment type="subunit">
    <text evidence="14">Part of the small subunit (SSU) processome, composed of more than 70 proteins and the RNA chaperone small nucleolar RNA (snoRNA) U3. Component of a heterotrimeric complex containing IMP3, IMP4 and MPHOSPH10. Interacts with MPHOSPH10.</text>
</comment>
<evidence type="ECO:0000256" key="3">
    <source>
        <dbReference type="ARBA" id="ARBA00010507"/>
    </source>
</evidence>
<feature type="compositionally biased region" description="Basic and acidic residues" evidence="16">
    <location>
        <begin position="599"/>
        <end position="611"/>
    </location>
</feature>
<dbReference type="Gene3D" id="3.40.50.300">
    <property type="entry name" value="P-loop containing nucleotide triphosphate hydrolases"/>
    <property type="match status" value="1"/>
</dbReference>
<dbReference type="Pfam" id="PF04427">
    <property type="entry name" value="Brix"/>
    <property type="match status" value="1"/>
</dbReference>